<keyword evidence="2" id="KW-0418">Kinase</keyword>
<dbReference type="SUPFAM" id="SSF56112">
    <property type="entry name" value="Protein kinase-like (PK-like)"/>
    <property type="match status" value="1"/>
</dbReference>
<feature type="region of interest" description="Disordered" evidence="1">
    <location>
        <begin position="300"/>
        <end position="328"/>
    </location>
</feature>
<protein>
    <submittedName>
        <fullName evidence="2">Kinase-like domain</fullName>
    </submittedName>
</protein>
<sequence length="328" mass="36489">MREPTADLPSSSPHAPTTASYVASSPSFEKNPSQSLQARLTRSSCKDTDLAEIDSGSSDTGGDEDDCSDDAGIQPGHSVSTDGFSFNLDTRQYCTQMCLLGLKRWDLLDENCPNVALHHSLEGGSRHRIDASEFVQLVQVQMSEQSYRYCYCKPVKGKHGIRRQLFKLSLRKHGYTFVGKGTFAAAAPSIEHESDAYSRLDSLQGHVIPVCLGSIDLQTPHPLAMAFTGHMLLLSWVGDGMADRVYAEDQQEPLKRLLLTHGVFHNDMRHRNLLWNKECEAVMLIDFDFATMRSPAKHKRISRLSGKRKRRPSDIGVSRRKATPSLGL</sequence>
<evidence type="ECO:0000256" key="1">
    <source>
        <dbReference type="SAM" id="MobiDB-lite"/>
    </source>
</evidence>
<accession>A0A8H4PHS9</accession>
<dbReference type="InterPro" id="IPR011009">
    <property type="entry name" value="Kinase-like_dom_sf"/>
</dbReference>
<organism evidence="2 3">
    <name type="scientific">Fusarium albosuccineum</name>
    <dbReference type="NCBI Taxonomy" id="1237068"/>
    <lineage>
        <taxon>Eukaryota</taxon>
        <taxon>Fungi</taxon>
        <taxon>Dikarya</taxon>
        <taxon>Ascomycota</taxon>
        <taxon>Pezizomycotina</taxon>
        <taxon>Sordariomycetes</taxon>
        <taxon>Hypocreomycetidae</taxon>
        <taxon>Hypocreales</taxon>
        <taxon>Nectriaceae</taxon>
        <taxon>Fusarium</taxon>
        <taxon>Fusarium decemcellulare species complex</taxon>
    </lineage>
</organism>
<comment type="caution">
    <text evidence="2">The sequence shown here is derived from an EMBL/GenBank/DDBJ whole genome shotgun (WGS) entry which is preliminary data.</text>
</comment>
<dbReference type="AlphaFoldDB" id="A0A8H4PHS9"/>
<feature type="compositionally biased region" description="Basic residues" evidence="1">
    <location>
        <begin position="300"/>
        <end position="311"/>
    </location>
</feature>
<evidence type="ECO:0000313" key="3">
    <source>
        <dbReference type="Proteomes" id="UP000554235"/>
    </source>
</evidence>
<name>A0A8H4PHS9_9HYPO</name>
<feature type="compositionally biased region" description="Low complexity" evidence="1">
    <location>
        <begin position="9"/>
        <end position="20"/>
    </location>
</feature>
<evidence type="ECO:0000313" key="2">
    <source>
        <dbReference type="EMBL" id="KAF4470581.1"/>
    </source>
</evidence>
<keyword evidence="3" id="KW-1185">Reference proteome</keyword>
<gene>
    <name evidence="2" type="ORF">FALBO_2517</name>
</gene>
<keyword evidence="2" id="KW-0808">Transferase</keyword>
<reference evidence="2 3" key="1">
    <citation type="submission" date="2020-01" db="EMBL/GenBank/DDBJ databases">
        <title>Identification and distribution of gene clusters putatively required for synthesis of sphingolipid metabolism inhibitors in phylogenetically diverse species of the filamentous fungus Fusarium.</title>
        <authorList>
            <person name="Kim H.-S."/>
            <person name="Busman M."/>
            <person name="Brown D.W."/>
            <person name="Divon H."/>
            <person name="Uhlig S."/>
            <person name="Proctor R.H."/>
        </authorList>
    </citation>
    <scope>NUCLEOTIDE SEQUENCE [LARGE SCALE GENOMIC DNA]</scope>
    <source>
        <strain evidence="2 3">NRRL 20459</strain>
    </source>
</reference>
<dbReference type="EMBL" id="JAADYS010000324">
    <property type="protein sequence ID" value="KAF4470581.1"/>
    <property type="molecule type" value="Genomic_DNA"/>
</dbReference>
<proteinExistence type="predicted"/>
<dbReference type="Gene3D" id="1.10.510.10">
    <property type="entry name" value="Transferase(Phosphotransferase) domain 1"/>
    <property type="match status" value="1"/>
</dbReference>
<dbReference type="OrthoDB" id="411394at2759"/>
<dbReference type="Proteomes" id="UP000554235">
    <property type="component" value="Unassembled WGS sequence"/>
</dbReference>
<feature type="compositionally biased region" description="Polar residues" evidence="1">
    <location>
        <begin position="21"/>
        <end position="43"/>
    </location>
</feature>
<feature type="region of interest" description="Disordered" evidence="1">
    <location>
        <begin position="1"/>
        <end position="74"/>
    </location>
</feature>
<dbReference type="GO" id="GO:0016301">
    <property type="term" value="F:kinase activity"/>
    <property type="evidence" value="ECO:0007669"/>
    <property type="project" value="UniProtKB-KW"/>
</dbReference>